<evidence type="ECO:0000256" key="1">
    <source>
        <dbReference type="ARBA" id="ARBA00010876"/>
    </source>
</evidence>
<evidence type="ECO:0000313" key="4">
    <source>
        <dbReference type="Proteomes" id="UP001178507"/>
    </source>
</evidence>
<evidence type="ECO:0000313" key="3">
    <source>
        <dbReference type="EMBL" id="CAJ1385855.1"/>
    </source>
</evidence>
<dbReference type="InterPro" id="IPR011990">
    <property type="entry name" value="TPR-like_helical_dom_sf"/>
</dbReference>
<sequence>MRAIQSLEPPHWRASSWLLAAARAPDVLSYGLALGGFGTRQWRLGTSWLAQAPLRRLAPNAVVWTTAASSCQWWRMALQLLGMGGLRADTVSFSSSVARVQEWQAALALLMEMAQRALRRNVVALGAAQAACDWTWGLRMLAEQAPRLSERLCDAGVLSCVEGGQWSKALALFLDTEQQQTSPRSATSFLHMLATLRIEDPEVIHGICVEAVAAPLTEVPKLLWATTMLGAWNAAFYRRCSAEVLRRRRALSGAALLRCAWALASAEAWGGGGVWRRLQEEVMLRLREPLAWQTQQDSAVPYEDFLGILWSCNMAGVLMAPCRQMLAQRLRERGRARDAANGRPSLGRAQGDRAVLLKPPGWGTCDGESPLQAAQVAQEMFGDVPIFADRQHWHGFLHRLDVPCSGLLLLATSYEAFYDLQLQLHVGDLARDYVLLCHGCLATRRLGAPLLARGGVTLAGRGRRSVSCAKALGHGTDALGRFLSLAAVKIWTGRQHQIRCHLAHVGHPTVHDSLYGGVATLAEDERICGRNWLHRYRLAFKEGDGSWRSCSCPVPVDLASGLELRVLRGEVDLRHAPPPWEECVALAPEKGRGSSIASGRVSFGPQAYFQANVLLRVDGAANVLLRVGGAYFQANVLMQQHIGLKAGRGTGKHLEPLKLASICIPGLLLFVDLGDFMTRLDPAVRPKDEQSDRLNLRGVAMTNPGGTYMYLGVERGVQLLEYEWRSSHRVFRSFNLQGLPTLGASGLQCVCFVPTPSSPHQGYFYVGSSISGELYIYEVPLLEEGQKVASSVRVWSPLKGNPRLTGLEYHEGYIFVSYDEGLSTHVLIFRVLASGMPGELLEEHQVDVVHGSGVAARQVSEEKWEIFFVSGEKMKIYGYGFRFVTGFEPHDFCAESFQAPKAHFAKARGGSLAGLVAVMLLGVVDGAL</sequence>
<dbReference type="Proteomes" id="UP001178507">
    <property type="component" value="Unassembled WGS sequence"/>
</dbReference>
<dbReference type="PANTHER" id="PTHR21600:SF87">
    <property type="entry name" value="RNA PSEUDOURIDYLATE SYNTHASE DOMAIN-CONTAINING PROTEIN 1"/>
    <property type="match status" value="1"/>
</dbReference>
<dbReference type="PANTHER" id="PTHR21600">
    <property type="entry name" value="MITOCHONDRIAL RNA PSEUDOURIDINE SYNTHASE"/>
    <property type="match status" value="1"/>
</dbReference>
<feature type="domain" description="Pseudouridine synthase RsuA/RluA-like" evidence="2">
    <location>
        <begin position="396"/>
        <end position="504"/>
    </location>
</feature>
<dbReference type="InterPro" id="IPR020103">
    <property type="entry name" value="PsdUridine_synth_cat_dom_sf"/>
</dbReference>
<keyword evidence="4" id="KW-1185">Reference proteome</keyword>
<proteinExistence type="inferred from homology"/>
<dbReference type="Gene3D" id="1.25.40.10">
    <property type="entry name" value="Tetratricopeptide repeat domain"/>
    <property type="match status" value="1"/>
</dbReference>
<dbReference type="GO" id="GO:0000455">
    <property type="term" value="P:enzyme-directed rRNA pseudouridine synthesis"/>
    <property type="evidence" value="ECO:0007669"/>
    <property type="project" value="TreeGrafter"/>
</dbReference>
<organism evidence="3 4">
    <name type="scientific">Effrenium voratum</name>
    <dbReference type="NCBI Taxonomy" id="2562239"/>
    <lineage>
        <taxon>Eukaryota</taxon>
        <taxon>Sar</taxon>
        <taxon>Alveolata</taxon>
        <taxon>Dinophyceae</taxon>
        <taxon>Suessiales</taxon>
        <taxon>Symbiodiniaceae</taxon>
        <taxon>Effrenium</taxon>
    </lineage>
</organism>
<dbReference type="Pfam" id="PF00849">
    <property type="entry name" value="PseudoU_synth_2"/>
    <property type="match status" value="1"/>
</dbReference>
<dbReference type="EMBL" id="CAUJNA010001291">
    <property type="protein sequence ID" value="CAJ1385855.1"/>
    <property type="molecule type" value="Genomic_DNA"/>
</dbReference>
<dbReference type="GO" id="GO:0009982">
    <property type="term" value="F:pseudouridine synthase activity"/>
    <property type="evidence" value="ECO:0007669"/>
    <property type="project" value="InterPro"/>
</dbReference>
<accession>A0AA36IFM6</accession>
<comment type="caution">
    <text evidence="3">The sequence shown here is derived from an EMBL/GenBank/DDBJ whole genome shotgun (WGS) entry which is preliminary data.</text>
</comment>
<dbReference type="Gene3D" id="3.30.2350.10">
    <property type="entry name" value="Pseudouridine synthase"/>
    <property type="match status" value="1"/>
</dbReference>
<protein>
    <recommendedName>
        <fullName evidence="2">Pseudouridine synthase RsuA/RluA-like domain-containing protein</fullName>
    </recommendedName>
</protein>
<dbReference type="AlphaFoldDB" id="A0AA36IFM6"/>
<dbReference type="CDD" id="cd02869">
    <property type="entry name" value="PseudoU_synth_RluA_like"/>
    <property type="match status" value="1"/>
</dbReference>
<dbReference type="GO" id="GO:0003723">
    <property type="term" value="F:RNA binding"/>
    <property type="evidence" value="ECO:0007669"/>
    <property type="project" value="InterPro"/>
</dbReference>
<name>A0AA36IFM6_9DINO</name>
<gene>
    <name evidence="3" type="ORF">EVOR1521_LOCUS12360</name>
</gene>
<dbReference type="InterPro" id="IPR050188">
    <property type="entry name" value="RluA_PseudoU_synthase"/>
</dbReference>
<comment type="similarity">
    <text evidence="1">Belongs to the pseudouridine synthase RluA family.</text>
</comment>
<reference evidence="3" key="1">
    <citation type="submission" date="2023-08" db="EMBL/GenBank/DDBJ databases">
        <authorList>
            <person name="Chen Y."/>
            <person name="Shah S."/>
            <person name="Dougan E. K."/>
            <person name="Thang M."/>
            <person name="Chan C."/>
        </authorList>
    </citation>
    <scope>NUCLEOTIDE SEQUENCE</scope>
</reference>
<evidence type="ECO:0000259" key="2">
    <source>
        <dbReference type="Pfam" id="PF00849"/>
    </source>
</evidence>
<dbReference type="InterPro" id="IPR006145">
    <property type="entry name" value="PsdUridine_synth_RsuA/RluA"/>
</dbReference>
<dbReference type="SUPFAM" id="SSF55120">
    <property type="entry name" value="Pseudouridine synthase"/>
    <property type="match status" value="1"/>
</dbReference>